<gene>
    <name evidence="2" type="ORF">ACD661_11610</name>
</gene>
<accession>A0ABW8DCA9</accession>
<name>A0ABW8DCA9_9GAMM</name>
<proteinExistence type="predicted"/>
<organism evidence="2 3">
    <name type="scientific">Legionella lytica</name>
    <dbReference type="NCBI Taxonomy" id="96232"/>
    <lineage>
        <taxon>Bacteria</taxon>
        <taxon>Pseudomonadati</taxon>
        <taxon>Pseudomonadota</taxon>
        <taxon>Gammaproteobacteria</taxon>
        <taxon>Legionellales</taxon>
        <taxon>Legionellaceae</taxon>
        <taxon>Legionella</taxon>
    </lineage>
</organism>
<dbReference type="Proteomes" id="UP001615550">
    <property type="component" value="Unassembled WGS sequence"/>
</dbReference>
<evidence type="ECO:0000256" key="1">
    <source>
        <dbReference type="SAM" id="MobiDB-lite"/>
    </source>
</evidence>
<comment type="caution">
    <text evidence="2">The sequence shown here is derived from an EMBL/GenBank/DDBJ whole genome shotgun (WGS) entry which is preliminary data.</text>
</comment>
<sequence length="66" mass="7552">MKKFFACFKKNTPSTNTHPKNKKSLSNKKESFPHIEPVIPIETMTDPEIIHELENTSSGYWSVPSC</sequence>
<reference evidence="2 3" key="1">
    <citation type="submission" date="2024-08" db="EMBL/GenBank/DDBJ databases">
        <title>Draft Genome Sequence of Legionella lytica strain DSB2004, Isolated From a Fire Sprinkler System.</title>
        <authorList>
            <person name="Everhart A.D."/>
            <person name="Kidane D.T."/>
            <person name="Farone A.L."/>
            <person name="Farone M.B."/>
        </authorList>
    </citation>
    <scope>NUCLEOTIDE SEQUENCE [LARGE SCALE GENOMIC DNA]</scope>
    <source>
        <strain evidence="2 3">DSB2004</strain>
    </source>
</reference>
<protein>
    <submittedName>
        <fullName evidence="2">Uncharacterized protein</fullName>
    </submittedName>
</protein>
<evidence type="ECO:0000313" key="2">
    <source>
        <dbReference type="EMBL" id="MFJ1269204.1"/>
    </source>
</evidence>
<evidence type="ECO:0000313" key="3">
    <source>
        <dbReference type="Proteomes" id="UP001615550"/>
    </source>
</evidence>
<keyword evidence="3" id="KW-1185">Reference proteome</keyword>
<dbReference type="RefSeq" id="WP_400188027.1">
    <property type="nucleotide sequence ID" value="NZ_JBGORX010000004.1"/>
</dbReference>
<feature type="region of interest" description="Disordered" evidence="1">
    <location>
        <begin position="1"/>
        <end position="31"/>
    </location>
</feature>
<dbReference type="EMBL" id="JBGORX010000004">
    <property type="protein sequence ID" value="MFJ1269204.1"/>
    <property type="molecule type" value="Genomic_DNA"/>
</dbReference>